<protein>
    <submittedName>
        <fullName evidence="7">Uncharacterized protein</fullName>
    </submittedName>
</protein>
<dbReference type="AlphaFoldDB" id="A0A1J8QI20"/>
<evidence type="ECO:0000256" key="2">
    <source>
        <dbReference type="ARBA" id="ARBA00022553"/>
    </source>
</evidence>
<evidence type="ECO:0000256" key="3">
    <source>
        <dbReference type="ARBA" id="ARBA00022737"/>
    </source>
</evidence>
<gene>
    <name evidence="7" type="ORF">AZE42_06760</name>
</gene>
<keyword evidence="2" id="KW-0597">Phosphoprotein</keyword>
<dbReference type="CDD" id="cd22249">
    <property type="entry name" value="UDM1_RNF168_RNF169-like"/>
    <property type="match status" value="1"/>
</dbReference>
<keyword evidence="4" id="KW-0040">ANK repeat</keyword>
<sequence length="436" mass="51739">MFSRPYRHVPLFPKTPAGFRMFNSPGPKPCFRPSIFSRNLAPNLGTSPAPPLFDYNAPPTQGLSRIFGPTPTSKKTTPRPKVYKKTPSLIMPRRKHGHKRFTYHLTVTRPGLRRKGPHFRSPAKIKRENAVVALNKLEDVASETMQTGRMTREDHIFLKQLEELRLDQHRKHRLGDARATIERAEELAPRRAMEHEERDRLAAVRVEHNARRKQEREELRRLEELRREEEERRRQEEEKRRQEEQKRREEERARLREQRDRELRAKQEAFRKAQEEAERRAREQAAQRIREEAQQQERLRQEELHRKAAQEGLVACFQVYDAKWEELKKSKTLTSVMLCEMPWPIFVQGCTSPDDISQRSMEEFIFHPHRVGMENKSRKDRLKIEMLRFHPDKFNSHIVSKLRECDREKAIEIAGAVARILTGMMAQEIQRGRDGR</sequence>
<dbReference type="OrthoDB" id="412109at2759"/>
<evidence type="ECO:0000256" key="6">
    <source>
        <dbReference type="SAM" id="MobiDB-lite"/>
    </source>
</evidence>
<evidence type="ECO:0000256" key="4">
    <source>
        <dbReference type="ARBA" id="ARBA00023043"/>
    </source>
</evidence>
<evidence type="ECO:0000256" key="1">
    <source>
        <dbReference type="ARBA" id="ARBA00004123"/>
    </source>
</evidence>
<evidence type="ECO:0000313" key="8">
    <source>
        <dbReference type="Proteomes" id="UP000183567"/>
    </source>
</evidence>
<keyword evidence="8" id="KW-1185">Reference proteome</keyword>
<evidence type="ECO:0000313" key="7">
    <source>
        <dbReference type="EMBL" id="OJA09074.1"/>
    </source>
</evidence>
<keyword evidence="5" id="KW-0539">Nucleus</keyword>
<dbReference type="InterPro" id="IPR038753">
    <property type="entry name" value="NFKBIL1"/>
</dbReference>
<dbReference type="EMBL" id="LVVM01006029">
    <property type="protein sequence ID" value="OJA09074.1"/>
    <property type="molecule type" value="Genomic_DNA"/>
</dbReference>
<comment type="subcellular location">
    <subcellularLocation>
        <location evidence="1">Nucleus</location>
    </subcellularLocation>
</comment>
<dbReference type="GO" id="GO:0005634">
    <property type="term" value="C:nucleus"/>
    <property type="evidence" value="ECO:0007669"/>
    <property type="project" value="UniProtKB-SubCell"/>
</dbReference>
<name>A0A1J8QI20_9AGAM</name>
<evidence type="ECO:0000256" key="5">
    <source>
        <dbReference type="ARBA" id="ARBA00023242"/>
    </source>
</evidence>
<keyword evidence="3" id="KW-0677">Repeat</keyword>
<dbReference type="PANTHER" id="PTHR15263">
    <property type="entry name" value="I-KAPPA-B-LIKE PROTEIN IKBL"/>
    <property type="match status" value="1"/>
</dbReference>
<organism evidence="7 8">
    <name type="scientific">Rhizopogon vesiculosus</name>
    <dbReference type="NCBI Taxonomy" id="180088"/>
    <lineage>
        <taxon>Eukaryota</taxon>
        <taxon>Fungi</taxon>
        <taxon>Dikarya</taxon>
        <taxon>Basidiomycota</taxon>
        <taxon>Agaricomycotina</taxon>
        <taxon>Agaricomycetes</taxon>
        <taxon>Agaricomycetidae</taxon>
        <taxon>Boletales</taxon>
        <taxon>Suillineae</taxon>
        <taxon>Rhizopogonaceae</taxon>
        <taxon>Rhizopogon</taxon>
    </lineage>
</organism>
<accession>A0A1J8QI20</accession>
<comment type="caution">
    <text evidence="7">The sequence shown here is derived from an EMBL/GenBank/DDBJ whole genome shotgun (WGS) entry which is preliminary data.</text>
</comment>
<dbReference type="Proteomes" id="UP000183567">
    <property type="component" value="Unassembled WGS sequence"/>
</dbReference>
<feature type="region of interest" description="Disordered" evidence="6">
    <location>
        <begin position="230"/>
        <end position="294"/>
    </location>
</feature>
<reference evidence="7 8" key="1">
    <citation type="submission" date="2016-03" db="EMBL/GenBank/DDBJ databases">
        <title>Comparative genomics of the ectomycorrhizal sister species Rhizopogon vinicolor and Rhizopogon vesiculosus (Basidiomycota: Boletales) reveals a divergence of the mating type B locus.</title>
        <authorList>
            <person name="Mujic A.B."/>
            <person name="Kuo A."/>
            <person name="Tritt A."/>
            <person name="Lipzen A."/>
            <person name="Chen C."/>
            <person name="Johnson J."/>
            <person name="Sharma A."/>
            <person name="Barry K."/>
            <person name="Grigoriev I.V."/>
            <person name="Spatafora J.W."/>
        </authorList>
    </citation>
    <scope>NUCLEOTIDE SEQUENCE [LARGE SCALE GENOMIC DNA]</scope>
    <source>
        <strain evidence="7 8">AM-OR11-056</strain>
    </source>
</reference>
<dbReference type="GO" id="GO:0043124">
    <property type="term" value="P:negative regulation of canonical NF-kappaB signal transduction"/>
    <property type="evidence" value="ECO:0007669"/>
    <property type="project" value="InterPro"/>
</dbReference>
<proteinExistence type="predicted"/>
<dbReference type="PANTHER" id="PTHR15263:SF1">
    <property type="entry name" value="NF-KAPPA-B INHIBITOR-LIKE PROTEIN 1"/>
    <property type="match status" value="1"/>
</dbReference>
<dbReference type="STRING" id="180088.A0A1J8QI20"/>